<evidence type="ECO:0008006" key="4">
    <source>
        <dbReference type="Google" id="ProtNLM"/>
    </source>
</evidence>
<dbReference type="GO" id="GO:0016491">
    <property type="term" value="F:oxidoreductase activity"/>
    <property type="evidence" value="ECO:0007669"/>
    <property type="project" value="UniProtKB-KW"/>
</dbReference>
<dbReference type="Gene3D" id="3.40.50.720">
    <property type="entry name" value="NAD(P)-binding Rossmann-like Domain"/>
    <property type="match status" value="1"/>
</dbReference>
<dbReference type="STRING" id="1073089.A0A1L9RYN4"/>
<keyword evidence="1" id="KW-0560">Oxidoreductase</keyword>
<dbReference type="PRINTS" id="PR00081">
    <property type="entry name" value="GDHRDH"/>
</dbReference>
<name>A0A1L9RYN4_ASPWE</name>
<dbReference type="InterPro" id="IPR036291">
    <property type="entry name" value="NAD(P)-bd_dom_sf"/>
</dbReference>
<evidence type="ECO:0000313" key="3">
    <source>
        <dbReference type="Proteomes" id="UP000184383"/>
    </source>
</evidence>
<dbReference type="Proteomes" id="UP000184383">
    <property type="component" value="Unassembled WGS sequence"/>
</dbReference>
<evidence type="ECO:0000256" key="1">
    <source>
        <dbReference type="ARBA" id="ARBA00023002"/>
    </source>
</evidence>
<dbReference type="Pfam" id="PF00106">
    <property type="entry name" value="adh_short"/>
    <property type="match status" value="1"/>
</dbReference>
<dbReference type="SUPFAM" id="SSF51735">
    <property type="entry name" value="NAD(P)-binding Rossmann-fold domains"/>
    <property type="match status" value="1"/>
</dbReference>
<dbReference type="AlphaFoldDB" id="A0A1L9RYN4"/>
<accession>A0A1L9RYN4</accession>
<dbReference type="InterPro" id="IPR002347">
    <property type="entry name" value="SDR_fam"/>
</dbReference>
<protein>
    <recommendedName>
        <fullName evidence="4">Ketoreductase (KR) domain-containing protein</fullName>
    </recommendedName>
</protein>
<reference evidence="3" key="1">
    <citation type="journal article" date="2017" name="Genome Biol.">
        <title>Comparative genomics reveals high biological diversity and specific adaptations in the industrially and medically important fungal genus Aspergillus.</title>
        <authorList>
            <person name="de Vries R.P."/>
            <person name="Riley R."/>
            <person name="Wiebenga A."/>
            <person name="Aguilar-Osorio G."/>
            <person name="Amillis S."/>
            <person name="Uchima C.A."/>
            <person name="Anderluh G."/>
            <person name="Asadollahi M."/>
            <person name="Askin M."/>
            <person name="Barry K."/>
            <person name="Battaglia E."/>
            <person name="Bayram O."/>
            <person name="Benocci T."/>
            <person name="Braus-Stromeyer S.A."/>
            <person name="Caldana C."/>
            <person name="Canovas D."/>
            <person name="Cerqueira G.C."/>
            <person name="Chen F."/>
            <person name="Chen W."/>
            <person name="Choi C."/>
            <person name="Clum A."/>
            <person name="Dos Santos R.A."/>
            <person name="Damasio A.R."/>
            <person name="Diallinas G."/>
            <person name="Emri T."/>
            <person name="Fekete E."/>
            <person name="Flipphi M."/>
            <person name="Freyberg S."/>
            <person name="Gallo A."/>
            <person name="Gournas C."/>
            <person name="Habgood R."/>
            <person name="Hainaut M."/>
            <person name="Harispe M.L."/>
            <person name="Henrissat B."/>
            <person name="Hilden K.S."/>
            <person name="Hope R."/>
            <person name="Hossain A."/>
            <person name="Karabika E."/>
            <person name="Karaffa L."/>
            <person name="Karanyi Z."/>
            <person name="Krasevec N."/>
            <person name="Kuo A."/>
            <person name="Kusch H."/>
            <person name="LaButti K."/>
            <person name="Lagendijk E.L."/>
            <person name="Lapidus A."/>
            <person name="Levasseur A."/>
            <person name="Lindquist E."/>
            <person name="Lipzen A."/>
            <person name="Logrieco A.F."/>
            <person name="MacCabe A."/>
            <person name="Maekelae M.R."/>
            <person name="Malavazi I."/>
            <person name="Melin P."/>
            <person name="Meyer V."/>
            <person name="Mielnichuk N."/>
            <person name="Miskei M."/>
            <person name="Molnar A.P."/>
            <person name="Mule G."/>
            <person name="Ngan C.Y."/>
            <person name="Orejas M."/>
            <person name="Orosz E."/>
            <person name="Ouedraogo J.P."/>
            <person name="Overkamp K.M."/>
            <person name="Park H.-S."/>
            <person name="Perrone G."/>
            <person name="Piumi F."/>
            <person name="Punt P.J."/>
            <person name="Ram A.F."/>
            <person name="Ramon A."/>
            <person name="Rauscher S."/>
            <person name="Record E."/>
            <person name="Riano-Pachon D.M."/>
            <person name="Robert V."/>
            <person name="Roehrig J."/>
            <person name="Ruller R."/>
            <person name="Salamov A."/>
            <person name="Salih N.S."/>
            <person name="Samson R.A."/>
            <person name="Sandor E."/>
            <person name="Sanguinetti M."/>
            <person name="Schuetze T."/>
            <person name="Sepcic K."/>
            <person name="Shelest E."/>
            <person name="Sherlock G."/>
            <person name="Sophianopoulou V."/>
            <person name="Squina F.M."/>
            <person name="Sun H."/>
            <person name="Susca A."/>
            <person name="Todd R.B."/>
            <person name="Tsang A."/>
            <person name="Unkles S.E."/>
            <person name="van de Wiele N."/>
            <person name="van Rossen-Uffink D."/>
            <person name="Oliveira J.V."/>
            <person name="Vesth T.C."/>
            <person name="Visser J."/>
            <person name="Yu J.-H."/>
            <person name="Zhou M."/>
            <person name="Andersen M.R."/>
            <person name="Archer D.B."/>
            <person name="Baker S.E."/>
            <person name="Benoit I."/>
            <person name="Brakhage A.A."/>
            <person name="Braus G.H."/>
            <person name="Fischer R."/>
            <person name="Frisvad J.C."/>
            <person name="Goldman G.H."/>
            <person name="Houbraken J."/>
            <person name="Oakley B."/>
            <person name="Pocsi I."/>
            <person name="Scazzocchio C."/>
            <person name="Seiboth B."/>
            <person name="vanKuyk P.A."/>
            <person name="Wortman J."/>
            <person name="Dyer P.S."/>
            <person name="Grigoriev I.V."/>
        </authorList>
    </citation>
    <scope>NUCLEOTIDE SEQUENCE [LARGE SCALE GENOMIC DNA]</scope>
    <source>
        <strain evidence="3">DTO 134E9</strain>
    </source>
</reference>
<proteinExistence type="predicted"/>
<dbReference type="GeneID" id="63743563"/>
<organism evidence="2 3">
    <name type="scientific">Aspergillus wentii DTO 134E9</name>
    <dbReference type="NCBI Taxonomy" id="1073089"/>
    <lineage>
        <taxon>Eukaryota</taxon>
        <taxon>Fungi</taxon>
        <taxon>Dikarya</taxon>
        <taxon>Ascomycota</taxon>
        <taxon>Pezizomycotina</taxon>
        <taxon>Eurotiomycetes</taxon>
        <taxon>Eurotiomycetidae</taxon>
        <taxon>Eurotiales</taxon>
        <taxon>Aspergillaceae</taxon>
        <taxon>Aspergillus</taxon>
        <taxon>Aspergillus subgen. Cremei</taxon>
    </lineage>
</organism>
<dbReference type="PANTHER" id="PTHR43157:SF67">
    <property type="entry name" value="DEHYDROGENASE_REDUCTASE FAMILY PROTEIN, PUTATIVE (AFU_ORTHOLOGUE AFUA_3G02580)-RELATED"/>
    <property type="match status" value="1"/>
</dbReference>
<gene>
    <name evidence="2" type="ORF">ASPWEDRAFT_105343</name>
</gene>
<keyword evidence="3" id="KW-1185">Reference proteome</keyword>
<dbReference type="RefSeq" id="XP_040693604.1">
    <property type="nucleotide sequence ID" value="XM_040827715.1"/>
</dbReference>
<evidence type="ECO:0000313" key="2">
    <source>
        <dbReference type="EMBL" id="OJJ39928.1"/>
    </source>
</evidence>
<sequence>MSFTHFLYKQLFVTPDYPTRPYTDQTVIVTGANVGLGLEAARHIARLNAAKVILAVRNTAAGEEAKQSIEASTGRSVCEVWHVDLSSYTSVVDFAQRASKLPRLDAVIANAAVAPATFKKAEGHEQTITVNVISTLLMGLLLLPTLRDTAIKYNTQPHLTFVVSGIHQSAKFAELKSPNTLAAFDNPTSFESMDRYATSKLVQILVIRELVDRLSDSRVVVNMLNPGLCHSQLARDAGWGLWFMKLLLARSTEVGSRTLVLSANLGPDSHGAYTDDGKVDNEELSEFVRSEAGRDAQKKMWREISAVLEEFQPGVTNV</sequence>
<dbReference type="EMBL" id="KV878210">
    <property type="protein sequence ID" value="OJJ39928.1"/>
    <property type="molecule type" value="Genomic_DNA"/>
</dbReference>
<dbReference type="VEuPathDB" id="FungiDB:ASPWEDRAFT_105343"/>
<dbReference type="OrthoDB" id="542013at2759"/>
<dbReference type="PANTHER" id="PTHR43157">
    <property type="entry name" value="PHOSPHATIDYLINOSITOL-GLYCAN BIOSYNTHESIS CLASS F PROTEIN-RELATED"/>
    <property type="match status" value="1"/>
</dbReference>